<proteinExistence type="predicted"/>
<evidence type="ECO:0000313" key="3">
    <source>
        <dbReference type="EMBL" id="ACO63059.1"/>
    </source>
</evidence>
<evidence type="ECO:0000313" key="4">
    <source>
        <dbReference type="Proteomes" id="UP000002009"/>
    </source>
</evidence>
<dbReference type="SUPFAM" id="SSF53335">
    <property type="entry name" value="S-adenosyl-L-methionine-dependent methyltransferases"/>
    <property type="match status" value="1"/>
</dbReference>
<name>C1E463_MICCC</name>
<dbReference type="EMBL" id="CP001325">
    <property type="protein sequence ID" value="ACO63059.1"/>
    <property type="molecule type" value="Genomic_DNA"/>
</dbReference>
<dbReference type="Pfam" id="PF13679">
    <property type="entry name" value="Methyltransf_32"/>
    <property type="match status" value="1"/>
</dbReference>
<reference evidence="3 4" key="1">
    <citation type="journal article" date="2009" name="Science">
        <title>Green evolution and dynamic adaptations revealed by genomes of the marine picoeukaryotes Micromonas.</title>
        <authorList>
            <person name="Worden A.Z."/>
            <person name="Lee J.H."/>
            <person name="Mock T."/>
            <person name="Rouze P."/>
            <person name="Simmons M.P."/>
            <person name="Aerts A.L."/>
            <person name="Allen A.E."/>
            <person name="Cuvelier M.L."/>
            <person name="Derelle E."/>
            <person name="Everett M.V."/>
            <person name="Foulon E."/>
            <person name="Grimwood J."/>
            <person name="Gundlach H."/>
            <person name="Henrissat B."/>
            <person name="Napoli C."/>
            <person name="McDonald S.M."/>
            <person name="Parker M.S."/>
            <person name="Rombauts S."/>
            <person name="Salamov A."/>
            <person name="Von Dassow P."/>
            <person name="Badger J.H."/>
            <person name="Coutinho P.M."/>
            <person name="Demir E."/>
            <person name="Dubchak I."/>
            <person name="Gentemann C."/>
            <person name="Eikrem W."/>
            <person name="Gready J.E."/>
            <person name="John U."/>
            <person name="Lanier W."/>
            <person name="Lindquist E.A."/>
            <person name="Lucas S."/>
            <person name="Mayer K.F."/>
            <person name="Moreau H."/>
            <person name="Not F."/>
            <person name="Otillar R."/>
            <person name="Panaud O."/>
            <person name="Pangilinan J."/>
            <person name="Paulsen I."/>
            <person name="Piegu B."/>
            <person name="Poliakov A."/>
            <person name="Robbens S."/>
            <person name="Schmutz J."/>
            <person name="Toulza E."/>
            <person name="Wyss T."/>
            <person name="Zelensky A."/>
            <person name="Zhou K."/>
            <person name="Armbrust E.V."/>
            <person name="Bhattacharya D."/>
            <person name="Goodenough U.W."/>
            <person name="Van de Peer Y."/>
            <person name="Grigoriev I.V."/>
        </authorList>
    </citation>
    <scope>NUCLEOTIDE SEQUENCE [LARGE SCALE GENOMIC DNA]</scope>
    <source>
        <strain evidence="4">RCC299 / NOUM17</strain>
    </source>
</reference>
<organism evidence="3 4">
    <name type="scientific">Micromonas commoda (strain RCC299 / NOUM17 / CCMP2709)</name>
    <name type="common">Picoplanktonic green alga</name>
    <dbReference type="NCBI Taxonomy" id="296587"/>
    <lineage>
        <taxon>Eukaryota</taxon>
        <taxon>Viridiplantae</taxon>
        <taxon>Chlorophyta</taxon>
        <taxon>Mamiellophyceae</taxon>
        <taxon>Mamiellales</taxon>
        <taxon>Mamiellaceae</taxon>
        <taxon>Micromonas</taxon>
    </lineage>
</organism>
<gene>
    <name evidence="3" type="ORF">MICPUN_57923</name>
</gene>
<dbReference type="GeneID" id="8243086"/>
<dbReference type="PANTHER" id="PTHR13369">
    <property type="match status" value="1"/>
</dbReference>
<protein>
    <recommendedName>
        <fullName evidence="2">Methyltransferase domain-containing protein</fullName>
    </recommendedName>
</protein>
<sequence>MRGVPGAPSFLSPLSWTHAGDALHELSAVSERRSSVSGAGTTDDHRSSRMRAIARVKARPPKFLTAVRRLLRGAPSLCPTYSANPLLMDAEAQGVGTADGVCEPCDEDTRELARRWARDATALSDWKSLPPQLDVAHPEGGGVPRARGARKREQLRNVFLFVAPLLRRKPTAKVVDFGCGGGHQTLPLAYHFPDATFVLVDAKARSLEVAERRAAAAGLRNVRCVLGFIEDFDEDFDVGVALHACGGASDAAMDKCVEVNAAYVVAPCCVGKIARETGGGDKNKNKNKNANPIDDRAVDDAGEGRAAAAPYPRSALAASVVTTAAYVSIAQAADFGGEGYDACGAVSGGPGPYVDSSEEDEDDERDASGFLASIGEDAAVAGDDAGRIPGSIGGGAIAPMEALERRAETNPTPGLAAYLRAKAEKRERRKNRAPRSNPSMFAERETQRRACKAVVEADRNASAAERGYNTWQVLMEPPGCTPKNDVLVGIPSTDSDCAAEFGTALRRRGTRPAEAFFRSVLDEE</sequence>
<dbReference type="InterPro" id="IPR025714">
    <property type="entry name" value="Methyltranfer_dom"/>
</dbReference>
<accession>C1E463</accession>
<dbReference type="AlphaFoldDB" id="C1E463"/>
<evidence type="ECO:0000256" key="1">
    <source>
        <dbReference type="SAM" id="MobiDB-lite"/>
    </source>
</evidence>
<feature type="domain" description="Methyltransferase" evidence="2">
    <location>
        <begin position="150"/>
        <end position="275"/>
    </location>
</feature>
<dbReference type="OrthoDB" id="206598at2759"/>
<feature type="region of interest" description="Disordered" evidence="1">
    <location>
        <begin position="423"/>
        <end position="448"/>
    </location>
</feature>
<dbReference type="RefSeq" id="XP_002501801.1">
    <property type="nucleotide sequence ID" value="XM_002501755.1"/>
</dbReference>
<evidence type="ECO:0000259" key="2">
    <source>
        <dbReference type="Pfam" id="PF13679"/>
    </source>
</evidence>
<dbReference type="Proteomes" id="UP000002009">
    <property type="component" value="Chromosome 4"/>
</dbReference>
<keyword evidence="4" id="KW-1185">Reference proteome</keyword>
<dbReference type="Gene3D" id="3.40.50.150">
    <property type="entry name" value="Vaccinia Virus protein VP39"/>
    <property type="match status" value="1"/>
</dbReference>
<dbReference type="STRING" id="296587.C1E463"/>
<dbReference type="InParanoid" id="C1E463"/>
<dbReference type="InterPro" id="IPR029063">
    <property type="entry name" value="SAM-dependent_MTases_sf"/>
</dbReference>
<dbReference type="KEGG" id="mis:MICPUN_57923"/>
<dbReference type="PANTHER" id="PTHR13369:SF0">
    <property type="entry name" value="GLUTATHIONE S-TRANSFERASE C-TERMINAL DOMAIN-CONTAINING PROTEIN"/>
    <property type="match status" value="1"/>
</dbReference>
<dbReference type="eggNOG" id="ENOG502QUFE">
    <property type="taxonomic scope" value="Eukaryota"/>
</dbReference>
<dbReference type="GO" id="GO:0005737">
    <property type="term" value="C:cytoplasm"/>
    <property type="evidence" value="ECO:0007669"/>
    <property type="project" value="TreeGrafter"/>
</dbReference>
<feature type="region of interest" description="Disordered" evidence="1">
    <location>
        <begin position="28"/>
        <end position="48"/>
    </location>
</feature>